<proteinExistence type="predicted"/>
<dbReference type="GO" id="GO:0005634">
    <property type="term" value="C:nucleus"/>
    <property type="evidence" value="ECO:0007669"/>
    <property type="project" value="TreeGrafter"/>
</dbReference>
<organism evidence="3 4">
    <name type="scientific">Pleurodeles waltl</name>
    <name type="common">Iberian ribbed newt</name>
    <dbReference type="NCBI Taxonomy" id="8319"/>
    <lineage>
        <taxon>Eukaryota</taxon>
        <taxon>Metazoa</taxon>
        <taxon>Chordata</taxon>
        <taxon>Craniata</taxon>
        <taxon>Vertebrata</taxon>
        <taxon>Euteleostomi</taxon>
        <taxon>Amphibia</taxon>
        <taxon>Batrachia</taxon>
        <taxon>Caudata</taxon>
        <taxon>Salamandroidea</taxon>
        <taxon>Salamandridae</taxon>
        <taxon>Pleurodelinae</taxon>
        <taxon>Pleurodeles</taxon>
    </lineage>
</organism>
<feature type="compositionally biased region" description="Polar residues" evidence="1">
    <location>
        <begin position="328"/>
        <end position="340"/>
    </location>
</feature>
<dbReference type="Proteomes" id="UP001066276">
    <property type="component" value="Chromosome 1_1"/>
</dbReference>
<feature type="compositionally biased region" description="Basic residues" evidence="1">
    <location>
        <begin position="365"/>
        <end position="375"/>
    </location>
</feature>
<dbReference type="AlphaFoldDB" id="A0AAV7WTL6"/>
<feature type="compositionally biased region" description="Polar residues" evidence="1">
    <location>
        <begin position="150"/>
        <end position="180"/>
    </location>
</feature>
<evidence type="ECO:0000256" key="1">
    <source>
        <dbReference type="SAM" id="MobiDB-lite"/>
    </source>
</evidence>
<dbReference type="EMBL" id="JANPWB010000001">
    <property type="protein sequence ID" value="KAJ1215460.1"/>
    <property type="molecule type" value="Genomic_DNA"/>
</dbReference>
<comment type="caution">
    <text evidence="3">The sequence shown here is derived from an EMBL/GenBank/DDBJ whole genome shotgun (WGS) entry which is preliminary data.</text>
</comment>
<dbReference type="PANTHER" id="PTHR23098">
    <property type="entry name" value="AGAP001331-PA-RELATED"/>
    <property type="match status" value="1"/>
</dbReference>
<reference evidence="3" key="1">
    <citation type="journal article" date="2022" name="bioRxiv">
        <title>Sequencing and chromosome-scale assembly of the giantPleurodeles waltlgenome.</title>
        <authorList>
            <person name="Brown T."/>
            <person name="Elewa A."/>
            <person name="Iarovenko S."/>
            <person name="Subramanian E."/>
            <person name="Araus A.J."/>
            <person name="Petzold A."/>
            <person name="Susuki M."/>
            <person name="Suzuki K.-i.T."/>
            <person name="Hayashi T."/>
            <person name="Toyoda A."/>
            <person name="Oliveira C."/>
            <person name="Osipova E."/>
            <person name="Leigh N.D."/>
            <person name="Simon A."/>
            <person name="Yun M.H."/>
        </authorList>
    </citation>
    <scope>NUCLEOTIDE SEQUENCE</scope>
    <source>
        <strain evidence="3">20211129_DDA</strain>
        <tissue evidence="3">Liver</tissue>
    </source>
</reference>
<sequence length="375" mass="40444">MVDEIVRVESQLFGTQVQHTTIARKMELWQRIVDRVNAVGQHPRNRDDIRKRWNDLRGKVRSMVSRHNIAVQKTGGGPPPTPPEFTAWEEEVLHILHPEGLAGVSGGMDSGPERHHTTLEGPEMSIPPPEEATSDDSSSVSLDPDDQPGPSGTSGQSVPLIQPQATADPTPSGNTSTAPTQRAHASVSRTRQSAVCPPLEGTQVNPPPQQQQGPGGSGSGHTVQGTEAPGNRGTGRAAVRQGGDRPREPILHEALSSIMGAYHHSQETMATVLARFQEIQVLQEQQYMGFREELRSISSAMGTIVGALNMIVTTLRDHVAPQRAPVTSMDQEQATTSAGASGQEAPTQQQATRTPPPAEEEPPRKRGLRSRKKTE</sequence>
<gene>
    <name evidence="3" type="ORF">NDU88_003069</name>
</gene>
<dbReference type="Pfam" id="PF13873">
    <property type="entry name" value="Myb_DNA-bind_5"/>
    <property type="match status" value="1"/>
</dbReference>
<dbReference type="InterPro" id="IPR028002">
    <property type="entry name" value="Myb_DNA-bind_5"/>
</dbReference>
<keyword evidence="4" id="KW-1185">Reference proteome</keyword>
<evidence type="ECO:0000313" key="3">
    <source>
        <dbReference type="EMBL" id="KAJ1215460.1"/>
    </source>
</evidence>
<feature type="domain" description="Myb/SANT-like DNA-binding" evidence="2">
    <location>
        <begin position="2"/>
        <end position="63"/>
    </location>
</feature>
<evidence type="ECO:0000313" key="4">
    <source>
        <dbReference type="Proteomes" id="UP001066276"/>
    </source>
</evidence>
<name>A0AAV7WTL6_PLEWA</name>
<dbReference type="PANTHER" id="PTHR23098:SF16">
    <property type="entry name" value="REGULATORY PROTEIN ZESTE"/>
    <property type="match status" value="1"/>
</dbReference>
<accession>A0AAV7WTL6</accession>
<feature type="region of interest" description="Disordered" evidence="1">
    <location>
        <begin position="323"/>
        <end position="375"/>
    </location>
</feature>
<protein>
    <recommendedName>
        <fullName evidence="2">Myb/SANT-like DNA-binding domain-containing protein</fullName>
    </recommendedName>
</protein>
<evidence type="ECO:0000259" key="2">
    <source>
        <dbReference type="Pfam" id="PF13873"/>
    </source>
</evidence>
<feature type="region of interest" description="Disordered" evidence="1">
    <location>
        <begin position="101"/>
        <end position="247"/>
    </location>
</feature>